<organism evidence="1 2">
    <name type="scientific">Tothia fuscella</name>
    <dbReference type="NCBI Taxonomy" id="1048955"/>
    <lineage>
        <taxon>Eukaryota</taxon>
        <taxon>Fungi</taxon>
        <taxon>Dikarya</taxon>
        <taxon>Ascomycota</taxon>
        <taxon>Pezizomycotina</taxon>
        <taxon>Dothideomycetes</taxon>
        <taxon>Pleosporomycetidae</taxon>
        <taxon>Venturiales</taxon>
        <taxon>Cylindrosympodiaceae</taxon>
        <taxon>Tothia</taxon>
    </lineage>
</organism>
<proteinExistence type="predicted"/>
<evidence type="ECO:0000313" key="1">
    <source>
        <dbReference type="EMBL" id="KAF2435064.1"/>
    </source>
</evidence>
<dbReference type="AlphaFoldDB" id="A0A9P4U1V2"/>
<comment type="caution">
    <text evidence="1">The sequence shown here is derived from an EMBL/GenBank/DDBJ whole genome shotgun (WGS) entry which is preliminary data.</text>
</comment>
<feature type="non-terminal residue" evidence="1">
    <location>
        <position position="1"/>
    </location>
</feature>
<accession>A0A9P4U1V2</accession>
<feature type="non-terminal residue" evidence="1">
    <location>
        <position position="56"/>
    </location>
</feature>
<dbReference type="EMBL" id="MU007014">
    <property type="protein sequence ID" value="KAF2435064.1"/>
    <property type="molecule type" value="Genomic_DNA"/>
</dbReference>
<name>A0A9P4U1V2_9PEZI</name>
<sequence length="56" mass="6108">GNQYDSRDYGPSAANDNAYHYSNTKDFVLEINGSYYNSNSNGSTYHNDGAGGSIYT</sequence>
<protein>
    <submittedName>
        <fullName evidence="1">Uncharacterized protein</fullName>
    </submittedName>
</protein>
<dbReference type="Proteomes" id="UP000800235">
    <property type="component" value="Unassembled WGS sequence"/>
</dbReference>
<keyword evidence="2" id="KW-1185">Reference proteome</keyword>
<gene>
    <name evidence="1" type="ORF">EJ08DRAFT_563078</name>
</gene>
<evidence type="ECO:0000313" key="2">
    <source>
        <dbReference type="Proteomes" id="UP000800235"/>
    </source>
</evidence>
<reference evidence="1" key="1">
    <citation type="journal article" date="2020" name="Stud. Mycol.">
        <title>101 Dothideomycetes genomes: a test case for predicting lifestyles and emergence of pathogens.</title>
        <authorList>
            <person name="Haridas S."/>
            <person name="Albert R."/>
            <person name="Binder M."/>
            <person name="Bloem J."/>
            <person name="Labutti K."/>
            <person name="Salamov A."/>
            <person name="Andreopoulos B."/>
            <person name="Baker S."/>
            <person name="Barry K."/>
            <person name="Bills G."/>
            <person name="Bluhm B."/>
            <person name="Cannon C."/>
            <person name="Castanera R."/>
            <person name="Culley D."/>
            <person name="Daum C."/>
            <person name="Ezra D."/>
            <person name="Gonzalez J."/>
            <person name="Henrissat B."/>
            <person name="Kuo A."/>
            <person name="Liang C."/>
            <person name="Lipzen A."/>
            <person name="Lutzoni F."/>
            <person name="Magnuson J."/>
            <person name="Mondo S."/>
            <person name="Nolan M."/>
            <person name="Ohm R."/>
            <person name="Pangilinan J."/>
            <person name="Park H.-J."/>
            <person name="Ramirez L."/>
            <person name="Alfaro M."/>
            <person name="Sun H."/>
            <person name="Tritt A."/>
            <person name="Yoshinaga Y."/>
            <person name="Zwiers L.-H."/>
            <person name="Turgeon B."/>
            <person name="Goodwin S."/>
            <person name="Spatafora J."/>
            <person name="Crous P."/>
            <person name="Grigoriev I."/>
        </authorList>
    </citation>
    <scope>NUCLEOTIDE SEQUENCE</scope>
    <source>
        <strain evidence="1">CBS 130266</strain>
    </source>
</reference>